<gene>
    <name evidence="11" type="ORF">QO231_22365</name>
</gene>
<evidence type="ECO:0000256" key="5">
    <source>
        <dbReference type="ARBA" id="ARBA00022500"/>
    </source>
</evidence>
<comment type="function">
    <text evidence="1 10">Controls the rotational direction of flagella during chemotaxis.</text>
</comment>
<evidence type="ECO:0000256" key="8">
    <source>
        <dbReference type="ARBA" id="ARBA00022989"/>
    </source>
</evidence>
<evidence type="ECO:0000256" key="7">
    <source>
        <dbReference type="ARBA" id="ARBA00022779"/>
    </source>
</evidence>
<sequence>MLKILPLLLLLVGAGAGIAAGRFMAHEPVSDEAMESKETPGHEEEEAGQTEFVKLNNQFVVPVVQADRVAALVVMSLSLETKTGARERVFEREPKLRDLFLRVLFDHANMGGFDGSFTRPGKLDILRQSLADVAQKELGDDVESVLITDIARQDN</sequence>
<dbReference type="Proteomes" id="UP001255416">
    <property type="component" value="Unassembled WGS sequence"/>
</dbReference>
<organism evidence="11 12">
    <name type="scientific">Sedimentitalea todarodis</name>
    <dbReference type="NCBI Taxonomy" id="1631240"/>
    <lineage>
        <taxon>Bacteria</taxon>
        <taxon>Pseudomonadati</taxon>
        <taxon>Pseudomonadota</taxon>
        <taxon>Alphaproteobacteria</taxon>
        <taxon>Rhodobacterales</taxon>
        <taxon>Paracoccaceae</taxon>
        <taxon>Sedimentitalea</taxon>
    </lineage>
</organism>
<reference evidence="12" key="1">
    <citation type="submission" date="2023-05" db="EMBL/GenBank/DDBJ databases">
        <title>Sedimentitalea sp. nov. JM2-8.</title>
        <authorList>
            <person name="Huang J."/>
        </authorList>
    </citation>
    <scope>NUCLEOTIDE SEQUENCE [LARGE SCALE GENOMIC DNA]</scope>
    <source>
        <strain evidence="12">KHS03</strain>
    </source>
</reference>
<keyword evidence="8" id="KW-1133">Transmembrane helix</keyword>
<keyword evidence="10" id="KW-0997">Cell inner membrane</keyword>
<keyword evidence="6" id="KW-0812">Transmembrane</keyword>
<evidence type="ECO:0000256" key="2">
    <source>
        <dbReference type="ARBA" id="ARBA00004162"/>
    </source>
</evidence>
<evidence type="ECO:0000256" key="4">
    <source>
        <dbReference type="ARBA" id="ARBA00022475"/>
    </source>
</evidence>
<protein>
    <recommendedName>
        <fullName evidence="10">Flagellar protein FliL</fullName>
    </recommendedName>
</protein>
<keyword evidence="7 10" id="KW-0283">Flagellar rotation</keyword>
<keyword evidence="11" id="KW-0969">Cilium</keyword>
<keyword evidence="5 10" id="KW-0145">Chemotaxis</keyword>
<keyword evidence="11" id="KW-0966">Cell projection</keyword>
<comment type="subcellular location">
    <subcellularLocation>
        <location evidence="10">Cell inner membrane</location>
    </subcellularLocation>
    <subcellularLocation>
        <location evidence="2">Cell membrane</location>
        <topology evidence="2">Single-pass membrane protein</topology>
    </subcellularLocation>
</comment>
<dbReference type="InterPro" id="IPR005503">
    <property type="entry name" value="FliL"/>
</dbReference>
<evidence type="ECO:0000313" key="11">
    <source>
        <dbReference type="EMBL" id="MDU9006585.1"/>
    </source>
</evidence>
<dbReference type="RefSeq" id="WP_316781768.1">
    <property type="nucleotide sequence ID" value="NZ_JASMWN010000026.1"/>
</dbReference>
<keyword evidence="4" id="KW-1003">Cell membrane</keyword>
<dbReference type="Pfam" id="PF03748">
    <property type="entry name" value="FliL"/>
    <property type="match status" value="1"/>
</dbReference>
<keyword evidence="12" id="KW-1185">Reference proteome</keyword>
<proteinExistence type="inferred from homology"/>
<keyword evidence="11" id="KW-0282">Flagellum</keyword>
<evidence type="ECO:0000256" key="10">
    <source>
        <dbReference type="RuleBase" id="RU364125"/>
    </source>
</evidence>
<evidence type="ECO:0000256" key="3">
    <source>
        <dbReference type="ARBA" id="ARBA00008281"/>
    </source>
</evidence>
<accession>A0ABU3VKC3</accession>
<comment type="similarity">
    <text evidence="3 10">Belongs to the FliL family.</text>
</comment>
<comment type="caution">
    <text evidence="11">The sequence shown here is derived from an EMBL/GenBank/DDBJ whole genome shotgun (WGS) entry which is preliminary data.</text>
</comment>
<evidence type="ECO:0000256" key="6">
    <source>
        <dbReference type="ARBA" id="ARBA00022692"/>
    </source>
</evidence>
<dbReference type="EMBL" id="JASMWN010000026">
    <property type="protein sequence ID" value="MDU9006585.1"/>
    <property type="molecule type" value="Genomic_DNA"/>
</dbReference>
<evidence type="ECO:0000313" key="12">
    <source>
        <dbReference type="Proteomes" id="UP001255416"/>
    </source>
</evidence>
<keyword evidence="9 10" id="KW-0472">Membrane</keyword>
<evidence type="ECO:0000256" key="1">
    <source>
        <dbReference type="ARBA" id="ARBA00002254"/>
    </source>
</evidence>
<name>A0ABU3VKC3_9RHOB</name>
<evidence type="ECO:0000256" key="9">
    <source>
        <dbReference type="ARBA" id="ARBA00023136"/>
    </source>
</evidence>